<dbReference type="InterPro" id="IPR032710">
    <property type="entry name" value="NTF2-like_dom_sf"/>
</dbReference>
<keyword evidence="2" id="KW-1185">Reference proteome</keyword>
<dbReference type="Proteomes" id="UP001432060">
    <property type="component" value="Chromosome"/>
</dbReference>
<dbReference type="Gene3D" id="3.10.450.50">
    <property type="match status" value="1"/>
</dbReference>
<sequence length="230" mass="26035">MKFAQIIDFKTERYDDLDRLMDRWVEQTKGKRTATRGLIGKDRADGSHFVEVVEFPSYDEAMANSKLPETNRIFEEMVALCDGMPTFTDLDVVRDEQLNAATVRRFFHEVAVGGNLDAIDEIFAADYADHDIIKDEETVVGADVIRQDVSSWRNAFEFTFSLDRQICEGDDVVTLWTWTGTHQGDFMGIAPTGKVCTMTGTTVFRCKDGKIQEGWWHEDALGLMKQLGAA</sequence>
<gene>
    <name evidence="1" type="ORF">OG515_22980</name>
</gene>
<name>A0ABZ1XMT8_9ACTN</name>
<dbReference type="PANTHER" id="PTHR38436:SF1">
    <property type="entry name" value="ESTER CYCLASE"/>
    <property type="match status" value="1"/>
</dbReference>
<protein>
    <submittedName>
        <fullName evidence="1">Ester cyclase</fullName>
    </submittedName>
</protein>
<dbReference type="PANTHER" id="PTHR38436">
    <property type="entry name" value="POLYKETIDE CYCLASE SNOAL-LIKE DOMAIN"/>
    <property type="match status" value="1"/>
</dbReference>
<dbReference type="EMBL" id="CP109019">
    <property type="protein sequence ID" value="WUT84843.1"/>
    <property type="molecule type" value="Genomic_DNA"/>
</dbReference>
<reference evidence="1" key="1">
    <citation type="submission" date="2022-10" db="EMBL/GenBank/DDBJ databases">
        <title>The complete genomes of actinobacterial strains from the NBC collection.</title>
        <authorList>
            <person name="Joergensen T.S."/>
            <person name="Alvarez Arevalo M."/>
            <person name="Sterndorff E.B."/>
            <person name="Faurdal D."/>
            <person name="Vuksanovic O."/>
            <person name="Mourched A.-S."/>
            <person name="Charusanti P."/>
            <person name="Shaw S."/>
            <person name="Blin K."/>
            <person name="Weber T."/>
        </authorList>
    </citation>
    <scope>NUCLEOTIDE SEQUENCE</scope>
    <source>
        <strain evidence="1">NBC_00668</strain>
    </source>
</reference>
<evidence type="ECO:0000313" key="1">
    <source>
        <dbReference type="EMBL" id="WUT84843.1"/>
    </source>
</evidence>
<dbReference type="RefSeq" id="WP_329401306.1">
    <property type="nucleotide sequence ID" value="NZ_CP109019.1"/>
</dbReference>
<dbReference type="SUPFAM" id="SSF54427">
    <property type="entry name" value="NTF2-like"/>
    <property type="match status" value="1"/>
</dbReference>
<evidence type="ECO:0000313" key="2">
    <source>
        <dbReference type="Proteomes" id="UP001432060"/>
    </source>
</evidence>
<proteinExistence type="predicted"/>
<organism evidence="1 2">
    <name type="scientific">Streptomyces melanogenes</name>
    <dbReference type="NCBI Taxonomy" id="67326"/>
    <lineage>
        <taxon>Bacteria</taxon>
        <taxon>Bacillati</taxon>
        <taxon>Actinomycetota</taxon>
        <taxon>Actinomycetes</taxon>
        <taxon>Kitasatosporales</taxon>
        <taxon>Streptomycetaceae</taxon>
        <taxon>Streptomyces</taxon>
    </lineage>
</organism>
<dbReference type="Pfam" id="PF07366">
    <property type="entry name" value="SnoaL"/>
    <property type="match status" value="1"/>
</dbReference>
<dbReference type="InterPro" id="IPR009959">
    <property type="entry name" value="Cyclase_SnoaL-like"/>
</dbReference>
<accession>A0ABZ1XMT8</accession>